<dbReference type="EMBL" id="JAEDXU010000002">
    <property type="protein sequence ID" value="MBP1045795.1"/>
    <property type="molecule type" value="Genomic_DNA"/>
</dbReference>
<dbReference type="Pfam" id="PF06855">
    <property type="entry name" value="YozE_SAM_like"/>
    <property type="match status" value="1"/>
</dbReference>
<reference evidence="3 4" key="1">
    <citation type="submission" date="2020-12" db="EMBL/GenBank/DDBJ databases">
        <title>Vagococcus allomyrinae sp. nov. and Enterococcus lavae sp. nov., isolated from the larvae of Allomyrina dichotoma.</title>
        <authorList>
            <person name="Lee S.D."/>
        </authorList>
    </citation>
    <scope>NUCLEOTIDE SEQUENCE [LARGE SCALE GENOMIC DNA]</scope>
    <source>
        <strain evidence="3 4">BWM-S5</strain>
    </source>
</reference>
<dbReference type="NCBIfam" id="NF010193">
    <property type="entry name" value="PRK13672.1"/>
    <property type="match status" value="1"/>
</dbReference>
<sequence>MRRSFYHYLVTLKGPSADVETQFANAAAKDIRFPKHSEDYHELSSYLEMEVNYLPTMTVFDELWEKYLENNR</sequence>
<dbReference type="InterPro" id="IPR023089">
    <property type="entry name" value="YozE_SAM-like"/>
</dbReference>
<dbReference type="InterPro" id="IPR010673">
    <property type="entry name" value="UPF0346"/>
</dbReference>
<feature type="domain" description="YozE SAM-like" evidence="2">
    <location>
        <begin position="4"/>
        <end position="69"/>
    </location>
</feature>
<keyword evidence="4" id="KW-1185">Reference proteome</keyword>
<evidence type="ECO:0000256" key="1">
    <source>
        <dbReference type="HAMAP-Rule" id="MF_01538"/>
    </source>
</evidence>
<comment type="similarity">
    <text evidence="1">Belongs to the UPF0346 family.</text>
</comment>
<protein>
    <recommendedName>
        <fullName evidence="1">UPF0346 protein I6N96_05845</fullName>
    </recommendedName>
</protein>
<accession>A0ABS4CGP9</accession>
<dbReference type="InterPro" id="IPR036806">
    <property type="entry name" value="YozE_SAM-like_sf"/>
</dbReference>
<organism evidence="3 4">
    <name type="scientific">Enterococcus larvae</name>
    <dbReference type="NCBI Taxonomy" id="2794352"/>
    <lineage>
        <taxon>Bacteria</taxon>
        <taxon>Bacillati</taxon>
        <taxon>Bacillota</taxon>
        <taxon>Bacilli</taxon>
        <taxon>Lactobacillales</taxon>
        <taxon>Enterococcaceae</taxon>
        <taxon>Enterococcus</taxon>
    </lineage>
</organism>
<proteinExistence type="inferred from homology"/>
<dbReference type="Gene3D" id="1.10.150.260">
    <property type="entry name" value="YozE SAM-like"/>
    <property type="match status" value="1"/>
</dbReference>
<comment type="caution">
    <text evidence="3">The sequence shown here is derived from an EMBL/GenBank/DDBJ whole genome shotgun (WGS) entry which is preliminary data.</text>
</comment>
<dbReference type="PIRSF" id="PIRSF037262">
    <property type="entry name" value="UCP037262"/>
    <property type="match status" value="1"/>
</dbReference>
<evidence type="ECO:0000313" key="4">
    <source>
        <dbReference type="Proteomes" id="UP000673375"/>
    </source>
</evidence>
<dbReference type="HAMAP" id="MF_01538">
    <property type="entry name" value="UPF0346"/>
    <property type="match status" value="1"/>
</dbReference>
<gene>
    <name evidence="3" type="ORF">I6N96_05845</name>
</gene>
<evidence type="ECO:0000259" key="2">
    <source>
        <dbReference type="Pfam" id="PF06855"/>
    </source>
</evidence>
<evidence type="ECO:0000313" key="3">
    <source>
        <dbReference type="EMBL" id="MBP1045795.1"/>
    </source>
</evidence>
<dbReference type="RefSeq" id="WP_209556579.1">
    <property type="nucleotide sequence ID" value="NZ_JAEDXU010000002.1"/>
</dbReference>
<dbReference type="SUPFAM" id="SSF140652">
    <property type="entry name" value="YozE-like"/>
    <property type="match status" value="1"/>
</dbReference>
<name>A0ABS4CGP9_9ENTE</name>
<dbReference type="Proteomes" id="UP000673375">
    <property type="component" value="Unassembled WGS sequence"/>
</dbReference>